<accession>A0AAD1INH1</accession>
<feature type="region of interest" description="Disordered" evidence="1">
    <location>
        <begin position="62"/>
        <end position="92"/>
    </location>
</feature>
<reference evidence="2 3" key="1">
    <citation type="journal article" date="2019" name="Emerg. Microbes Infect.">
        <title>Comprehensive subspecies identification of 175 nontuberculous mycobacteria species based on 7547 genomic profiles.</title>
        <authorList>
            <person name="Matsumoto Y."/>
            <person name="Kinjo T."/>
            <person name="Motooka D."/>
            <person name="Nabeya D."/>
            <person name="Jung N."/>
            <person name="Uechi K."/>
            <person name="Horii T."/>
            <person name="Iida T."/>
            <person name="Fujita J."/>
            <person name="Nakamura S."/>
        </authorList>
    </citation>
    <scope>NUCLEOTIDE SEQUENCE [LARGE SCALE GENOMIC DNA]</scope>
    <source>
        <strain evidence="2 3">JCM 17423</strain>
    </source>
</reference>
<organism evidence="2 3">
    <name type="scientific">Mycolicibacterium litorale</name>
    <dbReference type="NCBI Taxonomy" id="758802"/>
    <lineage>
        <taxon>Bacteria</taxon>
        <taxon>Bacillati</taxon>
        <taxon>Actinomycetota</taxon>
        <taxon>Actinomycetes</taxon>
        <taxon>Mycobacteriales</taxon>
        <taxon>Mycobacteriaceae</taxon>
        <taxon>Mycolicibacterium</taxon>
    </lineage>
</organism>
<dbReference type="AlphaFoldDB" id="A0AAD1INH1"/>
<name>A0AAD1INH1_9MYCO</name>
<evidence type="ECO:0000256" key="1">
    <source>
        <dbReference type="SAM" id="MobiDB-lite"/>
    </source>
</evidence>
<proteinExistence type="predicted"/>
<feature type="compositionally biased region" description="Polar residues" evidence="1">
    <location>
        <begin position="79"/>
        <end position="92"/>
    </location>
</feature>
<protein>
    <submittedName>
        <fullName evidence="2">Uncharacterized protein</fullName>
    </submittedName>
</protein>
<evidence type="ECO:0000313" key="3">
    <source>
        <dbReference type="Proteomes" id="UP000466607"/>
    </source>
</evidence>
<evidence type="ECO:0000313" key="2">
    <source>
        <dbReference type="EMBL" id="BBY17723.1"/>
    </source>
</evidence>
<gene>
    <name evidence="2" type="ORF">MLIT_33150</name>
</gene>
<dbReference type="EMBL" id="AP022586">
    <property type="protein sequence ID" value="BBY17723.1"/>
    <property type="molecule type" value="Genomic_DNA"/>
</dbReference>
<dbReference type="RefSeq" id="WP_134054587.1">
    <property type="nucleotide sequence ID" value="NZ_AP022586.1"/>
</dbReference>
<dbReference type="Proteomes" id="UP000466607">
    <property type="component" value="Chromosome"/>
</dbReference>
<keyword evidence="3" id="KW-1185">Reference proteome</keyword>
<sequence length="92" mass="8856">MANELQVDANGLRVAAAASGAVASLLVGADSGGITVAQPSGAGVAAMNAALTSLQSRQSSRITDQAGDLSVSGAKYEGTDSSSSDAITTVSV</sequence>